<dbReference type="InterPro" id="IPR039843">
    <property type="entry name" value="KXD1-like"/>
</dbReference>
<organism evidence="3 4">
    <name type="scientific">Kingdonia uniflora</name>
    <dbReference type="NCBI Taxonomy" id="39325"/>
    <lineage>
        <taxon>Eukaryota</taxon>
        <taxon>Viridiplantae</taxon>
        <taxon>Streptophyta</taxon>
        <taxon>Embryophyta</taxon>
        <taxon>Tracheophyta</taxon>
        <taxon>Spermatophyta</taxon>
        <taxon>Magnoliopsida</taxon>
        <taxon>Ranunculales</taxon>
        <taxon>Circaeasteraceae</taxon>
        <taxon>Kingdonia</taxon>
    </lineage>
</organism>
<comment type="caution">
    <text evidence="3">The sequence shown here is derived from an EMBL/GenBank/DDBJ whole genome shotgun (WGS) entry which is preliminary data.</text>
</comment>
<evidence type="ECO:0000259" key="2">
    <source>
        <dbReference type="Pfam" id="PF10241"/>
    </source>
</evidence>
<comment type="similarity">
    <text evidence="1">Belongs to the KXD1 family.</text>
</comment>
<evidence type="ECO:0000313" key="3">
    <source>
        <dbReference type="EMBL" id="KAF6150634.1"/>
    </source>
</evidence>
<dbReference type="GO" id="GO:0099078">
    <property type="term" value="C:BORC complex"/>
    <property type="evidence" value="ECO:0007669"/>
    <property type="project" value="TreeGrafter"/>
</dbReference>
<protein>
    <recommendedName>
        <fullName evidence="2">KxDL domain-containing protein</fullName>
    </recommendedName>
</protein>
<dbReference type="PANTHER" id="PTHR13511:SF0">
    <property type="entry name" value="KXDL MOTIF-CONTAINING PROTEIN 1"/>
    <property type="match status" value="1"/>
</dbReference>
<dbReference type="PANTHER" id="PTHR13511">
    <property type="entry name" value="KXDL MOTIF-CONTAINING PROTEIN 1"/>
    <property type="match status" value="1"/>
</dbReference>
<keyword evidence="4" id="KW-1185">Reference proteome</keyword>
<evidence type="ECO:0000313" key="4">
    <source>
        <dbReference type="Proteomes" id="UP000541444"/>
    </source>
</evidence>
<proteinExistence type="inferred from homology"/>
<dbReference type="EMBL" id="JACGCM010001727">
    <property type="protein sequence ID" value="KAF6150634.1"/>
    <property type="molecule type" value="Genomic_DNA"/>
</dbReference>
<feature type="domain" description="KxDL" evidence="2">
    <location>
        <begin position="21"/>
        <end position="92"/>
    </location>
</feature>
<sequence>MEQQPEMELIRAASEELSLQFKTLINTDQVDNINELQHLILGRLQDSNAILSHFNDYSQQCFAEVSGDLSHNTRLLRSMKLDLDYIFQKLSTVSLRIRVPDDSVCTLYKRLDEFNTILGLVLDLIHNKGMLN</sequence>
<dbReference type="GO" id="GO:0032418">
    <property type="term" value="P:lysosome localization"/>
    <property type="evidence" value="ECO:0007669"/>
    <property type="project" value="TreeGrafter"/>
</dbReference>
<accession>A0A7J7M784</accession>
<reference evidence="3 4" key="1">
    <citation type="journal article" date="2020" name="IScience">
        <title>Genome Sequencing of the Endangered Kingdonia uniflora (Circaeasteraceae, Ranunculales) Reveals Potential Mechanisms of Evolutionary Specialization.</title>
        <authorList>
            <person name="Sun Y."/>
            <person name="Deng T."/>
            <person name="Zhang A."/>
            <person name="Moore M.J."/>
            <person name="Landis J.B."/>
            <person name="Lin N."/>
            <person name="Zhang H."/>
            <person name="Zhang X."/>
            <person name="Huang J."/>
            <person name="Zhang X."/>
            <person name="Sun H."/>
            <person name="Wang H."/>
        </authorList>
    </citation>
    <scope>NUCLEOTIDE SEQUENCE [LARGE SCALE GENOMIC DNA]</scope>
    <source>
        <strain evidence="3">TB1705</strain>
        <tissue evidence="3">Leaf</tissue>
    </source>
</reference>
<evidence type="ECO:0000256" key="1">
    <source>
        <dbReference type="ARBA" id="ARBA00005913"/>
    </source>
</evidence>
<dbReference type="AlphaFoldDB" id="A0A7J7M784"/>
<name>A0A7J7M784_9MAGN</name>
<dbReference type="OrthoDB" id="10258877at2759"/>
<dbReference type="InterPro" id="IPR019371">
    <property type="entry name" value="KxDL_dom"/>
</dbReference>
<dbReference type="Proteomes" id="UP000541444">
    <property type="component" value="Unassembled WGS sequence"/>
</dbReference>
<gene>
    <name evidence="3" type="ORF">GIB67_022246</name>
</gene>
<dbReference type="Pfam" id="PF10241">
    <property type="entry name" value="KxDL"/>
    <property type="match status" value="1"/>
</dbReference>